<feature type="signal peptide" evidence="1">
    <location>
        <begin position="1"/>
        <end position="26"/>
    </location>
</feature>
<evidence type="ECO:0000256" key="1">
    <source>
        <dbReference type="SAM" id="SignalP"/>
    </source>
</evidence>
<sequence length="153" mass="17154">MIRLKRKVMIGSLSLSTFLIMGTAYAYSDASVPLQSWYKANFQLGKNEVYSKAIRGLNESKMAMKASVDEVLSSRIDSLMQVQDVEAQHAKNRVEAINRDYVSQIESTAEELAKTVGPTQFDKYVLATNKKFDLEVDQLAVEVLKELTLSPVK</sequence>
<accession>A0A6L8UYU5</accession>
<keyword evidence="3" id="KW-1185">Reference proteome</keyword>
<dbReference type="AlphaFoldDB" id="A0A6L8UYU5"/>
<dbReference type="EMBL" id="WTUZ01000014">
    <property type="protein sequence ID" value="MZQ82592.1"/>
    <property type="molecule type" value="Genomic_DNA"/>
</dbReference>
<evidence type="ECO:0000313" key="2">
    <source>
        <dbReference type="EMBL" id="MZQ82592.1"/>
    </source>
</evidence>
<organism evidence="2 3">
    <name type="scientific">Paenibacillus silvestris</name>
    <dbReference type="NCBI Taxonomy" id="2606219"/>
    <lineage>
        <taxon>Bacteria</taxon>
        <taxon>Bacillati</taxon>
        <taxon>Bacillota</taxon>
        <taxon>Bacilli</taxon>
        <taxon>Bacillales</taxon>
        <taxon>Paenibacillaceae</taxon>
        <taxon>Paenibacillus</taxon>
    </lineage>
</organism>
<protein>
    <recommendedName>
        <fullName evidence="4">OmpH family outer membrane protein</fullName>
    </recommendedName>
</protein>
<dbReference type="Proteomes" id="UP000481087">
    <property type="component" value="Unassembled WGS sequence"/>
</dbReference>
<proteinExistence type="predicted"/>
<comment type="caution">
    <text evidence="2">The sequence shown here is derived from an EMBL/GenBank/DDBJ whole genome shotgun (WGS) entry which is preliminary data.</text>
</comment>
<evidence type="ECO:0000313" key="3">
    <source>
        <dbReference type="Proteomes" id="UP000481087"/>
    </source>
</evidence>
<name>A0A6L8UYU5_9BACL</name>
<feature type="chain" id="PRO_5027003470" description="OmpH family outer membrane protein" evidence="1">
    <location>
        <begin position="27"/>
        <end position="153"/>
    </location>
</feature>
<dbReference type="RefSeq" id="WP_161406793.1">
    <property type="nucleotide sequence ID" value="NZ_WTUZ01000014.1"/>
</dbReference>
<gene>
    <name evidence="2" type="ORF">GQF01_10765</name>
</gene>
<reference evidence="2 3" key="1">
    <citation type="submission" date="2019-12" db="EMBL/GenBank/DDBJ databases">
        <title>Paenibacillus sp. nov. sp. isolated from soil.</title>
        <authorList>
            <person name="Kim J."/>
            <person name="Jeong S.E."/>
            <person name="Jung H.S."/>
            <person name="Jeon C.O."/>
        </authorList>
    </citation>
    <scope>NUCLEOTIDE SEQUENCE [LARGE SCALE GENOMIC DNA]</scope>
    <source>
        <strain evidence="2 3">5J-6</strain>
    </source>
</reference>
<evidence type="ECO:0008006" key="4">
    <source>
        <dbReference type="Google" id="ProtNLM"/>
    </source>
</evidence>
<keyword evidence="1" id="KW-0732">Signal</keyword>